<proteinExistence type="predicted"/>
<dbReference type="Proteomes" id="UP000789525">
    <property type="component" value="Unassembled WGS sequence"/>
</dbReference>
<evidence type="ECO:0000313" key="1">
    <source>
        <dbReference type="EMBL" id="CAG8475806.1"/>
    </source>
</evidence>
<evidence type="ECO:0000313" key="2">
    <source>
        <dbReference type="Proteomes" id="UP000789525"/>
    </source>
</evidence>
<keyword evidence="2" id="KW-1185">Reference proteome</keyword>
<dbReference type="EMBL" id="CAJVPT010002121">
    <property type="protein sequence ID" value="CAG8475806.1"/>
    <property type="molecule type" value="Genomic_DNA"/>
</dbReference>
<sequence>MSFHYKPTISANYGRKIRQPRPSSVNQSFFDVHIHSHNTALRSSPGLDLDDNHSARMHIKQPMKDLTTGEFSLGKRPNSSDEVTESCSRLNVNDEDNPPPTKRRNKGNKGSVSSGKTVDNSDVFDFPEEEDEIIREFQRKASFKNSHDEKRRLEMETFDMEVFDFPENEGNDFIGANSKPLLHKGKKNSVDFKKTAGKKSEKTNITDFPEQIETFDQELRQKPLTIHKSDNPKSEDKKKNFSSRRNVKTFSDNLDKSDFSEDADVSFRGSNDKTRIKKKDCSRSMESLSYISNSNDAINAQEKTLRKKSSRPMTPSGSPKTIMKINNSSSSHLTYQSEMNSVEVVKTRSSRINSSSMRFSRFLTRKTSKQIANDSSGDNRESMDSDDVFDLAKYVNGRKGESHEPVVGIVSNLTNSMLNANIPRPKTPKKVSRSNKQSRQDSVKTSTKKSGEVKYTHKTSQKESSKDAIPRTPDRSISEVGTPISFLSFHQKKHSDSVWDAVDAVASPIDLSSSPRRQNLVAKMSKPSTPSKIDRSQPLSRSLPWGDSKSKLDFGSSSSQDRKEDSYLSSYEEDLFTNTSSSSFDFPSSPSSSYNLTNGNSGVQKTYGQGRTILGQDLDSFLFDTYNSASGLQFDEDKDDVVSKKSELKSSHELREVGSLTRFTEEMDFILDGLQERQNLNDKHSSELLIKESGFMEIIAYCLNSSLDPFNDDSDSLKRSDRLLINEMKEIIHRSAIFGSKSQISLKSIALRTLSSLTSLRTRYENFIKNELRTSGSLHSVLHVLKTEFESVPSILSSIENGKLPPVQTTNDISPNMSSENELNKLKAIEAVKFDVLSHVIVLLINLAEMDPNNQDEFCKRLPNRSVSSLINLIQLFARVNEFVVEETSINEQFLMDALPLTADQGQTNHTSQSHGRTIGESFLEIIEILKSLEA</sequence>
<organism evidence="1 2">
    <name type="scientific">Acaulospora colombiana</name>
    <dbReference type="NCBI Taxonomy" id="27376"/>
    <lineage>
        <taxon>Eukaryota</taxon>
        <taxon>Fungi</taxon>
        <taxon>Fungi incertae sedis</taxon>
        <taxon>Mucoromycota</taxon>
        <taxon>Glomeromycotina</taxon>
        <taxon>Glomeromycetes</taxon>
        <taxon>Diversisporales</taxon>
        <taxon>Acaulosporaceae</taxon>
        <taxon>Acaulospora</taxon>
    </lineage>
</organism>
<gene>
    <name evidence="1" type="ORF">ACOLOM_LOCUS1790</name>
</gene>
<protein>
    <submittedName>
        <fullName evidence="1">14773_t:CDS:1</fullName>
    </submittedName>
</protein>
<reference evidence="1" key="1">
    <citation type="submission" date="2021-06" db="EMBL/GenBank/DDBJ databases">
        <authorList>
            <person name="Kallberg Y."/>
            <person name="Tangrot J."/>
            <person name="Rosling A."/>
        </authorList>
    </citation>
    <scope>NUCLEOTIDE SEQUENCE</scope>
    <source>
        <strain evidence="1">CL356</strain>
    </source>
</reference>
<accession>A0ACA9KJZ7</accession>
<comment type="caution">
    <text evidence="1">The sequence shown here is derived from an EMBL/GenBank/DDBJ whole genome shotgun (WGS) entry which is preliminary data.</text>
</comment>
<name>A0ACA9KJZ7_9GLOM</name>